<dbReference type="Proteomes" id="UP000177579">
    <property type="component" value="Unassembled WGS sequence"/>
</dbReference>
<evidence type="ECO:0000313" key="2">
    <source>
        <dbReference type="Proteomes" id="UP000177579"/>
    </source>
</evidence>
<gene>
    <name evidence="1" type="ORF">A2531_01600</name>
</gene>
<dbReference type="AlphaFoldDB" id="A0A1F5TM14"/>
<dbReference type="EMBL" id="MFGO01000039">
    <property type="protein sequence ID" value="OGF39904.1"/>
    <property type="molecule type" value="Genomic_DNA"/>
</dbReference>
<reference evidence="1 2" key="1">
    <citation type="journal article" date="2016" name="Nat. Commun.">
        <title>Thousands of microbial genomes shed light on interconnected biogeochemical processes in an aquifer system.</title>
        <authorList>
            <person name="Anantharaman K."/>
            <person name="Brown C.T."/>
            <person name="Hug L.A."/>
            <person name="Sharon I."/>
            <person name="Castelle C.J."/>
            <person name="Probst A.J."/>
            <person name="Thomas B.C."/>
            <person name="Singh A."/>
            <person name="Wilkins M.J."/>
            <person name="Karaoz U."/>
            <person name="Brodie E.L."/>
            <person name="Williams K.H."/>
            <person name="Hubbard S.S."/>
            <person name="Banfield J.F."/>
        </authorList>
    </citation>
    <scope>NUCLEOTIDE SEQUENCE [LARGE SCALE GENOMIC DNA]</scope>
</reference>
<accession>A0A1F5TM14</accession>
<proteinExistence type="predicted"/>
<evidence type="ECO:0000313" key="1">
    <source>
        <dbReference type="EMBL" id="OGF39904.1"/>
    </source>
</evidence>
<protein>
    <submittedName>
        <fullName evidence="1">Uncharacterized protein</fullName>
    </submittedName>
</protein>
<name>A0A1F5TM14_9BACT</name>
<sequence length="69" mass="7918">MLYDAESNILNWEVSRGQIDHTIELGNFIIHVSKAKKPILIEILEASKFIGQFDKLKNIKQIEQALPIN</sequence>
<comment type="caution">
    <text evidence="1">The sequence shown here is derived from an EMBL/GenBank/DDBJ whole genome shotgun (WGS) entry which is preliminary data.</text>
</comment>
<organism evidence="1 2">
    <name type="scientific">Candidatus Falkowbacteria bacterium RIFOXYD2_FULL_34_120</name>
    <dbReference type="NCBI Taxonomy" id="1798007"/>
    <lineage>
        <taxon>Bacteria</taxon>
        <taxon>Candidatus Falkowiibacteriota</taxon>
    </lineage>
</organism>